<organism evidence="2 3">
    <name type="scientific">Arsenicibacter rosenii</name>
    <dbReference type="NCBI Taxonomy" id="1750698"/>
    <lineage>
        <taxon>Bacteria</taxon>
        <taxon>Pseudomonadati</taxon>
        <taxon>Bacteroidota</taxon>
        <taxon>Cytophagia</taxon>
        <taxon>Cytophagales</taxon>
        <taxon>Spirosomataceae</taxon>
        <taxon>Arsenicibacter</taxon>
    </lineage>
</organism>
<comment type="caution">
    <text evidence="2">The sequence shown here is derived from an EMBL/GenBank/DDBJ whole genome shotgun (WGS) entry which is preliminary data.</text>
</comment>
<reference evidence="2 3" key="1">
    <citation type="submission" date="2016-10" db="EMBL/GenBank/DDBJ databases">
        <title>Arsenicibacter rosenii gen. nov., sp. nov., an efficient arsenic-methylating bacterium isolated from an arsenic-contaminated paddy soil.</title>
        <authorList>
            <person name="Huang K."/>
        </authorList>
    </citation>
    <scope>NUCLEOTIDE SEQUENCE [LARGE SCALE GENOMIC DNA]</scope>
    <source>
        <strain evidence="2 3">SM-1</strain>
    </source>
</reference>
<dbReference type="RefSeq" id="WP_071506312.1">
    <property type="nucleotide sequence ID" value="NZ_MORL01000029.1"/>
</dbReference>
<proteinExistence type="predicted"/>
<feature type="signal peptide" evidence="1">
    <location>
        <begin position="1"/>
        <end position="17"/>
    </location>
</feature>
<dbReference type="OrthoDB" id="5166556at2"/>
<name>A0A1S2VBK7_9BACT</name>
<protein>
    <recommendedName>
        <fullName evidence="4">Aspartyl protease</fullName>
    </recommendedName>
</protein>
<dbReference type="AlphaFoldDB" id="A0A1S2VBK7"/>
<evidence type="ECO:0000313" key="2">
    <source>
        <dbReference type="EMBL" id="OIN56072.1"/>
    </source>
</evidence>
<keyword evidence="3" id="KW-1185">Reference proteome</keyword>
<gene>
    <name evidence="2" type="ORF">BLX24_26810</name>
</gene>
<dbReference type="Proteomes" id="UP000181790">
    <property type="component" value="Unassembled WGS sequence"/>
</dbReference>
<keyword evidence="1" id="KW-0732">Signal</keyword>
<evidence type="ECO:0000256" key="1">
    <source>
        <dbReference type="SAM" id="SignalP"/>
    </source>
</evidence>
<sequence length="291" mass="32367">MLRYITFLFLLPALTFAQRPTPVNIIPFRLTTHNNLSVKAVLNGKDTVNLMFHTAANAITLTDEALQRVKSLVFSGADTVKSWGGSQNTSRFSKQNRVQIGGQSWSDTPIWENKNSGPETDGKFGIDLFAGKVIEIDFDKSLILIHNALPKKAATYEKQPLTFRDDMLFLEGGCLVGGQVLTNRFLLHSGYSGALLFDDQFTNEHKLPEKLTITDEKELKDSFGNVIKTQKAILPAFMVGKETLTNVSAGFFKGSLGRQQMSIMGGELLKRFNLIIDAKRAFIYLKKARSA</sequence>
<accession>A0A1S2VBK7</accession>
<feature type="chain" id="PRO_5010200581" description="Aspartyl protease" evidence="1">
    <location>
        <begin position="18"/>
        <end position="291"/>
    </location>
</feature>
<dbReference type="EMBL" id="MORL01000029">
    <property type="protein sequence ID" value="OIN56072.1"/>
    <property type="molecule type" value="Genomic_DNA"/>
</dbReference>
<evidence type="ECO:0000313" key="3">
    <source>
        <dbReference type="Proteomes" id="UP000181790"/>
    </source>
</evidence>
<evidence type="ECO:0008006" key="4">
    <source>
        <dbReference type="Google" id="ProtNLM"/>
    </source>
</evidence>